<keyword evidence="4 7" id="KW-1133">Transmembrane helix</keyword>
<comment type="caution">
    <text evidence="9">The sequence shown here is derived from an EMBL/GenBank/DDBJ whole genome shotgun (WGS) entry which is preliminary data.</text>
</comment>
<keyword evidence="3 7" id="KW-0812">Transmembrane</keyword>
<feature type="transmembrane region" description="Helical" evidence="7">
    <location>
        <begin position="47"/>
        <end position="72"/>
    </location>
</feature>
<dbReference type="EMBL" id="BAABFL010000446">
    <property type="protein sequence ID" value="GAA4651274.1"/>
    <property type="molecule type" value="Genomic_DNA"/>
</dbReference>
<dbReference type="Pfam" id="PF11862">
    <property type="entry name" value="DUF3382"/>
    <property type="match status" value="1"/>
</dbReference>
<dbReference type="Pfam" id="PF02653">
    <property type="entry name" value="BPD_transp_2"/>
    <property type="match status" value="1"/>
</dbReference>
<dbReference type="InterPro" id="IPR001851">
    <property type="entry name" value="ABC_transp_permease"/>
</dbReference>
<evidence type="ECO:0000256" key="6">
    <source>
        <dbReference type="SAM" id="MobiDB-lite"/>
    </source>
</evidence>
<sequence length="440" mass="47935">MNRTSFFNALIASGVLLLLTSFMVGLRLEQEGTVLRVIGAPDTVINTILAGAVFVFLFQLFRAPIAGLWQGARSQLPDVSRLKPDLTGHTNVKRTLFCFLVAGLIIWPFFASRGSVDLATLTLIYVMLGLGLNIVVGLAGLLDLGYVGFYAVGAYSYALLNQYFGLDFWSCLLIGGAMAALFGFILGFPVLRLRGDYLAIVTLGFGEIIRILLNNWTTITGGPNGISQIPKPTLFGLEFSRRAKEEGNVPFHEFFGIDYSSGYKVIFLYLLALLLVLITVWVINRLLRMPIGRAWEALREDDIACQSLGLNKTAVKLSAFTIGAAFAGFAGTFFAARQGFISPESFTFIESAIILAIVVLGGMGSQVGIILAAIVMTILPELAREFNEYRMLMFGLLMILMMAWRPQGLLPMSRPHTALKRSKTSSADSAPETTGHADAV</sequence>
<dbReference type="CDD" id="cd06581">
    <property type="entry name" value="TM_PBP1_LivM_like"/>
    <property type="match status" value="1"/>
</dbReference>
<dbReference type="Proteomes" id="UP001500604">
    <property type="component" value="Unassembled WGS sequence"/>
</dbReference>
<dbReference type="InterPro" id="IPR021807">
    <property type="entry name" value="LivHM_N"/>
</dbReference>
<dbReference type="NCBIfam" id="NF008450">
    <property type="entry name" value="PRK11301.1"/>
    <property type="match status" value="1"/>
</dbReference>
<name>A0ABP8V6U5_9GAMM</name>
<feature type="transmembrane region" description="Helical" evidence="7">
    <location>
        <begin position="92"/>
        <end position="111"/>
    </location>
</feature>
<evidence type="ECO:0000256" key="1">
    <source>
        <dbReference type="ARBA" id="ARBA00004429"/>
    </source>
</evidence>
<dbReference type="PANTHER" id="PTHR30482">
    <property type="entry name" value="HIGH-AFFINITY BRANCHED-CHAIN AMINO ACID TRANSPORT SYSTEM PERMEASE"/>
    <property type="match status" value="1"/>
</dbReference>
<feature type="transmembrane region" description="Helical" evidence="7">
    <location>
        <begin position="166"/>
        <end position="188"/>
    </location>
</feature>
<evidence type="ECO:0000256" key="4">
    <source>
        <dbReference type="ARBA" id="ARBA00022989"/>
    </source>
</evidence>
<feature type="domain" description="High-affinity branched-chain amino acid transport system permease LivHM N-terminal" evidence="8">
    <location>
        <begin position="6"/>
        <end position="107"/>
    </location>
</feature>
<evidence type="ECO:0000256" key="7">
    <source>
        <dbReference type="SAM" id="Phobius"/>
    </source>
</evidence>
<dbReference type="RefSeq" id="WP_345197628.1">
    <property type="nucleotide sequence ID" value="NZ_BAABFL010000446.1"/>
</dbReference>
<feature type="transmembrane region" description="Helical" evidence="7">
    <location>
        <begin position="391"/>
        <end position="407"/>
    </location>
</feature>
<dbReference type="InterPro" id="IPR043428">
    <property type="entry name" value="LivM-like"/>
</dbReference>
<comment type="subcellular location">
    <subcellularLocation>
        <location evidence="1">Cell inner membrane</location>
        <topology evidence="1">Multi-pass membrane protein</topology>
    </subcellularLocation>
</comment>
<feature type="transmembrane region" description="Helical" evidence="7">
    <location>
        <begin position="265"/>
        <end position="283"/>
    </location>
</feature>
<keyword evidence="10" id="KW-1185">Reference proteome</keyword>
<reference evidence="10" key="1">
    <citation type="journal article" date="2019" name="Int. J. Syst. Evol. Microbiol.">
        <title>The Global Catalogue of Microorganisms (GCM) 10K type strain sequencing project: providing services to taxonomists for standard genome sequencing and annotation.</title>
        <authorList>
            <consortium name="The Broad Institute Genomics Platform"/>
            <consortium name="The Broad Institute Genome Sequencing Center for Infectious Disease"/>
            <person name="Wu L."/>
            <person name="Ma J."/>
        </authorList>
    </citation>
    <scope>NUCLEOTIDE SEQUENCE [LARGE SCALE GENOMIC DNA]</scope>
    <source>
        <strain evidence="10">JCM 17805</strain>
    </source>
</reference>
<evidence type="ECO:0000313" key="10">
    <source>
        <dbReference type="Proteomes" id="UP001500604"/>
    </source>
</evidence>
<feature type="transmembrane region" description="Helical" evidence="7">
    <location>
        <begin position="352"/>
        <end position="379"/>
    </location>
</feature>
<feature type="region of interest" description="Disordered" evidence="6">
    <location>
        <begin position="421"/>
        <end position="440"/>
    </location>
</feature>
<feature type="transmembrane region" description="Helical" evidence="7">
    <location>
        <begin position="123"/>
        <end position="146"/>
    </location>
</feature>
<evidence type="ECO:0000256" key="5">
    <source>
        <dbReference type="ARBA" id="ARBA00023136"/>
    </source>
</evidence>
<feature type="transmembrane region" description="Helical" evidence="7">
    <location>
        <begin position="317"/>
        <end position="340"/>
    </location>
</feature>
<organism evidence="9 10">
    <name type="scientific">Kistimonas scapharcae</name>
    <dbReference type="NCBI Taxonomy" id="1036133"/>
    <lineage>
        <taxon>Bacteria</taxon>
        <taxon>Pseudomonadati</taxon>
        <taxon>Pseudomonadota</taxon>
        <taxon>Gammaproteobacteria</taxon>
        <taxon>Oceanospirillales</taxon>
        <taxon>Endozoicomonadaceae</taxon>
        <taxon>Kistimonas</taxon>
    </lineage>
</organism>
<keyword evidence="5 7" id="KW-0472">Membrane</keyword>
<accession>A0ABP8V6U5</accession>
<proteinExistence type="predicted"/>
<gene>
    <name evidence="9" type="ORF">GCM10023116_35580</name>
</gene>
<dbReference type="PANTHER" id="PTHR30482:SF20">
    <property type="entry name" value="HIGH-AFFINITY BRANCHED-CHAIN AMINO ACID TRANSPORT SYSTEM PERMEASE PROTEIN LIVM"/>
    <property type="match status" value="1"/>
</dbReference>
<protein>
    <submittedName>
        <fullName evidence="9">High-affinity branched-chain amino acid ABC transporter permease LivM</fullName>
    </submittedName>
</protein>
<feature type="transmembrane region" description="Helical" evidence="7">
    <location>
        <begin position="195"/>
        <end position="213"/>
    </location>
</feature>
<evidence type="ECO:0000256" key="3">
    <source>
        <dbReference type="ARBA" id="ARBA00022692"/>
    </source>
</evidence>
<evidence type="ECO:0000256" key="2">
    <source>
        <dbReference type="ARBA" id="ARBA00022475"/>
    </source>
</evidence>
<keyword evidence="2" id="KW-1003">Cell membrane</keyword>
<evidence type="ECO:0000259" key="8">
    <source>
        <dbReference type="Pfam" id="PF11862"/>
    </source>
</evidence>
<feature type="transmembrane region" description="Helical" evidence="7">
    <location>
        <begin position="6"/>
        <end position="26"/>
    </location>
</feature>
<evidence type="ECO:0000313" key="9">
    <source>
        <dbReference type="EMBL" id="GAA4651274.1"/>
    </source>
</evidence>